<proteinExistence type="predicted"/>
<evidence type="ECO:0000256" key="1">
    <source>
        <dbReference type="ARBA" id="ARBA00022723"/>
    </source>
</evidence>
<dbReference type="AlphaFoldDB" id="A0A4U5MHC7"/>
<feature type="region of interest" description="Disordered" evidence="4">
    <location>
        <begin position="278"/>
        <end position="304"/>
    </location>
</feature>
<dbReference type="Gene3D" id="2.20.25.240">
    <property type="match status" value="1"/>
</dbReference>
<keyword evidence="2" id="KW-0863">Zinc-finger</keyword>
<organism evidence="6 7">
    <name type="scientific">Steinernema carpocapsae</name>
    <name type="common">Entomopathogenic nematode</name>
    <dbReference type="NCBI Taxonomy" id="34508"/>
    <lineage>
        <taxon>Eukaryota</taxon>
        <taxon>Metazoa</taxon>
        <taxon>Ecdysozoa</taxon>
        <taxon>Nematoda</taxon>
        <taxon>Chromadorea</taxon>
        <taxon>Rhabditida</taxon>
        <taxon>Tylenchina</taxon>
        <taxon>Panagrolaimomorpha</taxon>
        <taxon>Strongyloidoidea</taxon>
        <taxon>Steinernematidae</taxon>
        <taxon>Steinernema</taxon>
    </lineage>
</organism>
<evidence type="ECO:0000313" key="6">
    <source>
        <dbReference type="EMBL" id="TKR68688.1"/>
    </source>
</evidence>
<dbReference type="STRING" id="34508.A0A4U5MHC7"/>
<accession>A0A4U5MHC7</accession>
<dbReference type="InterPro" id="IPR007588">
    <property type="entry name" value="Znf_FLYWCH"/>
</dbReference>
<sequence>MQLLCDLECAKLRRALGVLSIIREQLLTHQLLNWKKQWTGNLLRRPPWKESALLLRIKSFKKKRRRRRPNLSFIGFVEVALEPARTPPDVLFELSFEDFEADTPVVSRDVSVAPSEIVFSSDVSELPDVSEVPSSISPLFLSPFVLSPLDSPEYQPSGPAEVSEGSLESSSSVEAFFEKPVHAAVEPEDDEAGPSAPRIVVTETTKGKPLVSVNGYKYIHHSLSRDRTTQLWRCPKYGRPQLCKARAKSIASSTDLTLTATQDLGHNHPLELAAVAVRHESSSKNKRPESYQGRRVARLRPHPS</sequence>
<evidence type="ECO:0000256" key="2">
    <source>
        <dbReference type="ARBA" id="ARBA00022771"/>
    </source>
</evidence>
<gene>
    <name evidence="6" type="ORF">L596_030934</name>
</gene>
<feature type="compositionally biased region" description="Basic residues" evidence="4">
    <location>
        <begin position="295"/>
        <end position="304"/>
    </location>
</feature>
<protein>
    <recommendedName>
        <fullName evidence="5">FLYWCH-type domain-containing protein</fullName>
    </recommendedName>
</protein>
<dbReference type="Proteomes" id="UP000298663">
    <property type="component" value="Unassembled WGS sequence"/>
</dbReference>
<evidence type="ECO:0000256" key="4">
    <source>
        <dbReference type="SAM" id="MobiDB-lite"/>
    </source>
</evidence>
<feature type="domain" description="FLYWCH-type" evidence="5">
    <location>
        <begin position="202"/>
        <end position="268"/>
    </location>
</feature>
<keyword evidence="1" id="KW-0479">Metal-binding</keyword>
<evidence type="ECO:0000313" key="7">
    <source>
        <dbReference type="Proteomes" id="UP000298663"/>
    </source>
</evidence>
<comment type="caution">
    <text evidence="6">The sequence shown here is derived from an EMBL/GenBank/DDBJ whole genome shotgun (WGS) entry which is preliminary data.</text>
</comment>
<dbReference type="EMBL" id="AZBU02000008">
    <property type="protein sequence ID" value="TKR68688.1"/>
    <property type="molecule type" value="Genomic_DNA"/>
</dbReference>
<feature type="compositionally biased region" description="Basic and acidic residues" evidence="4">
    <location>
        <begin position="278"/>
        <end position="289"/>
    </location>
</feature>
<dbReference type="Pfam" id="PF04500">
    <property type="entry name" value="FLYWCH"/>
    <property type="match status" value="1"/>
</dbReference>
<keyword evidence="7" id="KW-1185">Reference proteome</keyword>
<evidence type="ECO:0000259" key="5">
    <source>
        <dbReference type="Pfam" id="PF04500"/>
    </source>
</evidence>
<keyword evidence="3" id="KW-0862">Zinc</keyword>
<dbReference type="GO" id="GO:0008270">
    <property type="term" value="F:zinc ion binding"/>
    <property type="evidence" value="ECO:0007669"/>
    <property type="project" value="UniProtKB-KW"/>
</dbReference>
<evidence type="ECO:0000256" key="3">
    <source>
        <dbReference type="ARBA" id="ARBA00022833"/>
    </source>
</evidence>
<reference evidence="6 7" key="2">
    <citation type="journal article" date="2019" name="G3 (Bethesda)">
        <title>Hybrid Assembly of the Genome of the Entomopathogenic Nematode Steinernema carpocapsae Identifies the X-Chromosome.</title>
        <authorList>
            <person name="Serra L."/>
            <person name="Macchietto M."/>
            <person name="Macias-Munoz A."/>
            <person name="McGill C.J."/>
            <person name="Rodriguez I.M."/>
            <person name="Rodriguez B."/>
            <person name="Murad R."/>
            <person name="Mortazavi A."/>
        </authorList>
    </citation>
    <scope>NUCLEOTIDE SEQUENCE [LARGE SCALE GENOMIC DNA]</scope>
    <source>
        <strain evidence="6 7">ALL</strain>
    </source>
</reference>
<reference evidence="6 7" key="1">
    <citation type="journal article" date="2015" name="Genome Biol.">
        <title>Comparative genomics of Steinernema reveals deeply conserved gene regulatory networks.</title>
        <authorList>
            <person name="Dillman A.R."/>
            <person name="Macchietto M."/>
            <person name="Porter C.F."/>
            <person name="Rogers A."/>
            <person name="Williams B."/>
            <person name="Antoshechkin I."/>
            <person name="Lee M.M."/>
            <person name="Goodwin Z."/>
            <person name="Lu X."/>
            <person name="Lewis E.E."/>
            <person name="Goodrich-Blair H."/>
            <person name="Stock S.P."/>
            <person name="Adams B.J."/>
            <person name="Sternberg P.W."/>
            <person name="Mortazavi A."/>
        </authorList>
    </citation>
    <scope>NUCLEOTIDE SEQUENCE [LARGE SCALE GENOMIC DNA]</scope>
    <source>
        <strain evidence="6 7">ALL</strain>
    </source>
</reference>
<name>A0A4U5MHC7_STECR</name>